<keyword evidence="4" id="KW-1185">Reference proteome</keyword>
<gene>
    <name evidence="3" type="ORF">IIF7_08061</name>
</gene>
<comment type="caution">
    <text evidence="3">The sequence shown here is derived from an EMBL/GenBank/DDBJ whole genome shotgun (WGS) entry which is preliminary data.</text>
</comment>
<evidence type="ECO:0000313" key="4">
    <source>
        <dbReference type="Proteomes" id="UP000192746"/>
    </source>
</evidence>
<dbReference type="Pfam" id="PF09413">
    <property type="entry name" value="DUF2007"/>
    <property type="match status" value="1"/>
</dbReference>
<dbReference type="InterPro" id="IPR018551">
    <property type="entry name" value="DUF2007"/>
</dbReference>
<feature type="transmembrane region" description="Helical" evidence="1">
    <location>
        <begin position="105"/>
        <end position="123"/>
    </location>
</feature>
<dbReference type="SUPFAM" id="SSF54913">
    <property type="entry name" value="GlnB-like"/>
    <property type="match status" value="1"/>
</dbReference>
<evidence type="ECO:0000256" key="1">
    <source>
        <dbReference type="SAM" id="Phobius"/>
    </source>
</evidence>
<evidence type="ECO:0000313" key="3">
    <source>
        <dbReference type="EMBL" id="ORL46059.1"/>
    </source>
</evidence>
<protein>
    <recommendedName>
        <fullName evidence="2">DUF2007 domain-containing protein</fullName>
    </recommendedName>
</protein>
<proteinExistence type="predicted"/>
<sequence>MHNSFKIVATFQYPAEAQIVKSRLEAEGINVILNNEHTINTDPLISTAIGGVQLMVNVEDGVKAKEVLDDISKYSLDDSGRAIHCPNCNSKKVAYYTTITDFKSFIYFFVGFIFSVLPMYTKYSYRCENCKHKFNLK</sequence>
<dbReference type="Gene3D" id="3.30.70.790">
    <property type="entry name" value="UreE, C-terminal domain"/>
    <property type="match status" value="1"/>
</dbReference>
<keyword evidence="1" id="KW-0472">Membrane</keyword>
<dbReference type="OrthoDB" id="8480302at2"/>
<name>A0A1Y1T4T3_9FLAO</name>
<keyword evidence="1" id="KW-1133">Transmembrane helix</keyword>
<dbReference type="RefSeq" id="WP_084841175.1">
    <property type="nucleotide sequence ID" value="NZ_ARYN01000006.1"/>
</dbReference>
<keyword evidence="1" id="KW-0812">Transmembrane</keyword>
<evidence type="ECO:0000259" key="2">
    <source>
        <dbReference type="Pfam" id="PF09413"/>
    </source>
</evidence>
<organism evidence="3 4">
    <name type="scientific">Zunongwangia atlantica 22II14-10F7</name>
    <dbReference type="NCBI Taxonomy" id="1185767"/>
    <lineage>
        <taxon>Bacteria</taxon>
        <taxon>Pseudomonadati</taxon>
        <taxon>Bacteroidota</taxon>
        <taxon>Flavobacteriia</taxon>
        <taxon>Flavobacteriales</taxon>
        <taxon>Flavobacteriaceae</taxon>
        <taxon>Zunongwangia</taxon>
    </lineage>
</organism>
<feature type="domain" description="DUF2007" evidence="2">
    <location>
        <begin position="6"/>
        <end position="71"/>
    </location>
</feature>
<dbReference type="STRING" id="1185767.IIF7_08061"/>
<reference evidence="3 4" key="1">
    <citation type="submission" date="2013-04" db="EMBL/GenBank/DDBJ databases">
        <title>Zunongwangia sp. 22II14-10F7 Genome Sequencing.</title>
        <authorList>
            <person name="Lai Q."/>
            <person name="Shao Z."/>
        </authorList>
    </citation>
    <scope>NUCLEOTIDE SEQUENCE [LARGE SCALE GENOMIC DNA]</scope>
    <source>
        <strain evidence="3 4">22II14-10F7</strain>
    </source>
</reference>
<dbReference type="AlphaFoldDB" id="A0A1Y1T4T3"/>
<dbReference type="InterPro" id="IPR011322">
    <property type="entry name" value="N-reg_PII-like_a/b"/>
</dbReference>
<accession>A0A1Y1T4T3</accession>
<dbReference type="EMBL" id="ARYN01000006">
    <property type="protein sequence ID" value="ORL46059.1"/>
    <property type="molecule type" value="Genomic_DNA"/>
</dbReference>
<dbReference type="Proteomes" id="UP000192746">
    <property type="component" value="Unassembled WGS sequence"/>
</dbReference>